<sequence>MAADPQSLPDPALDSAIRQLLDQQADIQARLAVLLPAKYGHDLSDPSTAEVLKRPLHDEAPAGYDAWLDRNLRSLDPVVQGWRFRDNLSPSSRSALSFKCWDERCIHYIYGFFRKEDRDGHCDSSEPCFYCADQPLSPSSEFWKTLGCHRGPLVAFADALLPGVISPSQAKTPLTSPLAQRRSINEHLESMYRLPPELLHTVESSLDYDDGFWWTEELAGLTYSNPQLSSFSRQPVEPPPPILSILAASWNGSGTSYSFLHLLKTSGMIAATREVEEAVYPALYKAKLLLREIIIWDLQQFEPSIHLEGALPHRPLLTNDIDHDAQYRMVHNCMAQFLQAYESAMLRPGLGDPKSWLAVFIALCIFSAIRTILVDVGPRLPRRYSAQSPATLRGISGAHTTHSVYKLLVALFANSGPMLLDEATSTLGEREKSIVDSLHVIIRKDLWPQQNMSSSTDFLMRLGDGEVDDTSTFNGFLRQRTPTKANQRWVCAEPESYSSTLPQPVVPLSKCKACVTQKRYGAYYNAAAHLRRAHFNPHRGGKASGDWPPMTILKDWMREVRQSIDTQDNDESSGGEEDYKPLPEYFAQPPSLPPPIRSPTYAANLNVAIPSAVPLLIAPAEPMVPSQLSSPSSRTLDNRTRCPHPDCGRVFKDLAAHMLTHQEERPEKCPIETCEYHIKGFARKYDKNRHALTHYKGTMICPFCPGVGTAYEKAFNRADVFKRHLTSVHNVEQTPPNSRKLIISGSGNVVGEGAKCSICQSYFGTAQEFYEHLDDCVLNVIVPSSAKTPSGSSVLRTTSGLEERERLGEGDLVDRRFHVEPGSPVDEKMDTNL</sequence>
<evidence type="ECO:0000256" key="1">
    <source>
        <dbReference type="SAM" id="MobiDB-lite"/>
    </source>
</evidence>
<dbReference type="Gene3D" id="3.30.160.60">
    <property type="entry name" value="Classic Zinc Finger"/>
    <property type="match status" value="1"/>
</dbReference>
<protein>
    <submittedName>
        <fullName evidence="3">Zinc finger protein RME1</fullName>
    </submittedName>
</protein>
<feature type="domain" description="C2H2-type" evidence="2">
    <location>
        <begin position="640"/>
        <end position="661"/>
    </location>
</feature>
<keyword evidence="4" id="KW-1185">Reference proteome</keyword>
<dbReference type="SMART" id="SM00355">
    <property type="entry name" value="ZnF_C2H2"/>
    <property type="match status" value="4"/>
</dbReference>
<dbReference type="PANTHER" id="PTHR42031">
    <property type="entry name" value="KEY LIME PATHOGENICITY PROTEIN"/>
    <property type="match status" value="1"/>
</dbReference>
<feature type="compositionally biased region" description="Polar residues" evidence="1">
    <location>
        <begin position="787"/>
        <end position="799"/>
    </location>
</feature>
<dbReference type="SUPFAM" id="SSF57667">
    <property type="entry name" value="beta-beta-alpha zinc fingers"/>
    <property type="match status" value="1"/>
</dbReference>
<accession>A0A4R8TEK4</accession>
<dbReference type="Pfam" id="PF25438">
    <property type="entry name" value="DUF7896"/>
    <property type="match status" value="1"/>
</dbReference>
<dbReference type="Proteomes" id="UP000295604">
    <property type="component" value="Unassembled WGS sequence"/>
</dbReference>
<evidence type="ECO:0000259" key="2">
    <source>
        <dbReference type="SMART" id="SM00355"/>
    </source>
</evidence>
<comment type="caution">
    <text evidence="3">The sequence shown here is derived from an EMBL/GenBank/DDBJ whole genome shotgun (WGS) entry which is preliminary data.</text>
</comment>
<evidence type="ECO:0000313" key="3">
    <source>
        <dbReference type="EMBL" id="TEA16533.1"/>
    </source>
</evidence>
<name>A0A4R8TEK4_9PEZI</name>
<gene>
    <name evidence="3" type="primary">RME1</name>
    <name evidence="3" type="ORF">C8034_v010208</name>
</gene>
<feature type="domain" description="C2H2-type" evidence="2">
    <location>
        <begin position="699"/>
        <end position="729"/>
    </location>
</feature>
<proteinExistence type="predicted"/>
<dbReference type="PANTHER" id="PTHR42031:SF1">
    <property type="entry name" value="KEY LIME PATHOGENICITY PROTEIN"/>
    <property type="match status" value="1"/>
</dbReference>
<evidence type="ECO:0000313" key="4">
    <source>
        <dbReference type="Proteomes" id="UP000295604"/>
    </source>
</evidence>
<organism evidence="3 4">
    <name type="scientific">Colletotrichum sidae</name>
    <dbReference type="NCBI Taxonomy" id="1347389"/>
    <lineage>
        <taxon>Eukaryota</taxon>
        <taxon>Fungi</taxon>
        <taxon>Dikarya</taxon>
        <taxon>Ascomycota</taxon>
        <taxon>Pezizomycotina</taxon>
        <taxon>Sordariomycetes</taxon>
        <taxon>Hypocreomycetidae</taxon>
        <taxon>Glomerellales</taxon>
        <taxon>Glomerellaceae</taxon>
        <taxon>Colletotrichum</taxon>
        <taxon>Colletotrichum orbiculare species complex</taxon>
    </lineage>
</organism>
<dbReference type="EMBL" id="QAPF01000106">
    <property type="protein sequence ID" value="TEA16533.1"/>
    <property type="molecule type" value="Genomic_DNA"/>
</dbReference>
<feature type="domain" description="C2H2-type" evidence="2">
    <location>
        <begin position="667"/>
        <end position="694"/>
    </location>
</feature>
<feature type="region of interest" description="Disordered" evidence="1">
    <location>
        <begin position="787"/>
        <end position="833"/>
    </location>
</feature>
<dbReference type="AlphaFoldDB" id="A0A4R8TEK4"/>
<dbReference type="InterPro" id="IPR036236">
    <property type="entry name" value="Znf_C2H2_sf"/>
</dbReference>
<feature type="domain" description="C2H2-type" evidence="2">
    <location>
        <begin position="754"/>
        <end position="774"/>
    </location>
</feature>
<feature type="compositionally biased region" description="Basic and acidic residues" evidence="1">
    <location>
        <begin position="801"/>
        <end position="833"/>
    </location>
</feature>
<dbReference type="InterPro" id="IPR013087">
    <property type="entry name" value="Znf_C2H2_type"/>
</dbReference>
<dbReference type="InterPro" id="IPR057218">
    <property type="entry name" value="DUF7896"/>
</dbReference>
<reference evidence="3 4" key="1">
    <citation type="submission" date="2018-11" db="EMBL/GenBank/DDBJ databases">
        <title>Genome sequence and assembly of Colletotrichum sidae.</title>
        <authorList>
            <person name="Gan P."/>
            <person name="Shirasu K."/>
        </authorList>
    </citation>
    <scope>NUCLEOTIDE SEQUENCE [LARGE SCALE GENOMIC DNA]</scope>
    <source>
        <strain evidence="3 4">CBS 518.97</strain>
    </source>
</reference>